<accession>A0A0C2J5Q1</accession>
<evidence type="ECO:0000313" key="3">
    <source>
        <dbReference type="EMBL" id="KIH92382.1"/>
    </source>
</evidence>
<evidence type="ECO:0000256" key="2">
    <source>
        <dbReference type="SAM" id="MobiDB-lite"/>
    </source>
</evidence>
<evidence type="ECO:0000313" key="4">
    <source>
        <dbReference type="Proteomes" id="UP000031575"/>
    </source>
</evidence>
<dbReference type="GO" id="GO:0030687">
    <property type="term" value="C:preribosome, large subunit precursor"/>
    <property type="evidence" value="ECO:0007669"/>
    <property type="project" value="TreeGrafter"/>
</dbReference>
<dbReference type="GeneID" id="63676166"/>
<comment type="caution">
    <text evidence="3">The sequence shown here is derived from an EMBL/GenBank/DDBJ whole genome shotgun (WGS) entry which is preliminary data.</text>
</comment>
<protein>
    <recommendedName>
        <fullName evidence="5">Ribosomal RNA-processing protein 15</fullName>
    </recommendedName>
</protein>
<keyword evidence="4" id="KW-1185">Reference proteome</keyword>
<comment type="similarity">
    <text evidence="1">Belongs to the RRP15 family.</text>
</comment>
<dbReference type="InterPro" id="IPR012459">
    <property type="entry name" value="Rrp15"/>
</dbReference>
<dbReference type="AlphaFoldDB" id="A0A0C2J5Q1"/>
<feature type="compositionally biased region" description="Acidic residues" evidence="2">
    <location>
        <begin position="166"/>
        <end position="195"/>
    </location>
</feature>
<feature type="compositionally biased region" description="Acidic residues" evidence="2">
    <location>
        <begin position="40"/>
        <end position="51"/>
    </location>
</feature>
<reference evidence="3 4" key="1">
    <citation type="journal article" date="2014" name="BMC Genomics">
        <title>Comparative genomics of the major fungal agents of human and animal Sporotrichosis: Sporothrix schenckii and Sporothrix brasiliensis.</title>
        <authorList>
            <person name="Teixeira M.M."/>
            <person name="de Almeida L.G."/>
            <person name="Kubitschek-Barreira P."/>
            <person name="Alves F.L."/>
            <person name="Kioshima E.S."/>
            <person name="Abadio A.K."/>
            <person name="Fernandes L."/>
            <person name="Derengowski L.S."/>
            <person name="Ferreira K.S."/>
            <person name="Souza R.C."/>
            <person name="Ruiz J.C."/>
            <person name="de Andrade N.C."/>
            <person name="Paes H.C."/>
            <person name="Nicola A.M."/>
            <person name="Albuquerque P."/>
            <person name="Gerber A.L."/>
            <person name="Martins V.P."/>
            <person name="Peconick L.D."/>
            <person name="Neto A.V."/>
            <person name="Chaucanez C.B."/>
            <person name="Silva P.A."/>
            <person name="Cunha O.L."/>
            <person name="de Oliveira F.F."/>
            <person name="dos Santos T.C."/>
            <person name="Barros A.L."/>
            <person name="Soares M.A."/>
            <person name="de Oliveira L.M."/>
            <person name="Marini M.M."/>
            <person name="Villalobos-Duno H."/>
            <person name="Cunha M.M."/>
            <person name="de Hoog S."/>
            <person name="da Silveira J.F."/>
            <person name="Henrissat B."/>
            <person name="Nino-Vega G.A."/>
            <person name="Cisalpino P.S."/>
            <person name="Mora-Montes H.M."/>
            <person name="Almeida S.R."/>
            <person name="Stajich J.E."/>
            <person name="Lopes-Bezerra L.M."/>
            <person name="Vasconcelos A.T."/>
            <person name="Felipe M.S."/>
        </authorList>
    </citation>
    <scope>NUCLEOTIDE SEQUENCE [LARGE SCALE GENOMIC DNA]</scope>
    <source>
        <strain evidence="3 4">5110</strain>
    </source>
</reference>
<feature type="compositionally biased region" description="Basic and acidic residues" evidence="2">
    <location>
        <begin position="10"/>
        <end position="24"/>
    </location>
</feature>
<evidence type="ECO:0008006" key="5">
    <source>
        <dbReference type="Google" id="ProtNLM"/>
    </source>
</evidence>
<organism evidence="3 4">
    <name type="scientific">Sporothrix brasiliensis 5110</name>
    <dbReference type="NCBI Taxonomy" id="1398154"/>
    <lineage>
        <taxon>Eukaryota</taxon>
        <taxon>Fungi</taxon>
        <taxon>Dikarya</taxon>
        <taxon>Ascomycota</taxon>
        <taxon>Pezizomycotina</taxon>
        <taxon>Sordariomycetes</taxon>
        <taxon>Sordariomycetidae</taxon>
        <taxon>Ophiostomatales</taxon>
        <taxon>Ophiostomataceae</taxon>
        <taxon>Sporothrix</taxon>
    </lineage>
</organism>
<dbReference type="HOGENOM" id="CLU_058264_1_0_1"/>
<dbReference type="PANTHER" id="PTHR13245:SF14">
    <property type="entry name" value="RRP15-LIKE PROTEIN"/>
    <property type="match status" value="1"/>
</dbReference>
<dbReference type="VEuPathDB" id="FungiDB:SPBR_02942"/>
<feature type="region of interest" description="Disordered" evidence="2">
    <location>
        <begin position="1"/>
        <end position="216"/>
    </location>
</feature>
<proteinExistence type="inferred from homology"/>
<dbReference type="Proteomes" id="UP000031575">
    <property type="component" value="Unassembled WGS sequence"/>
</dbReference>
<evidence type="ECO:0000256" key="1">
    <source>
        <dbReference type="ARBA" id="ARBA00007462"/>
    </source>
</evidence>
<dbReference type="RefSeq" id="XP_040620392.1">
    <property type="nucleotide sequence ID" value="XM_040761245.1"/>
</dbReference>
<dbReference type="Pfam" id="PF07890">
    <property type="entry name" value="Rrp15p"/>
    <property type="match status" value="1"/>
</dbReference>
<dbReference type="GO" id="GO:0000460">
    <property type="term" value="P:maturation of 5.8S rRNA"/>
    <property type="evidence" value="ECO:0007669"/>
    <property type="project" value="TreeGrafter"/>
</dbReference>
<dbReference type="OrthoDB" id="20949at2759"/>
<sequence>MSGAVSRKRRGDEVQASRLKNDRFQKKRKRQQSAYHSDSDSIEGGDSDNDNNDLKAPTSLGLEGGDDDGSEDGFQAVDLLDSDEENLDALADDGATSDENDEMDLDGVDDDSEDGEDDSDSLDSLSDGGSAQKTKKKEPKKTSPTKAKGKLAVSQRGVPAARDAPTDSEGDDDDDDDDDEEDDNAYGSGDDDSDNVGDGARGAPKSKRNDPATFATSLSKILGTKLSSTRRADPVLARSADARESSRRVVDAGLEEKARRQMRLEKRAALERGRVKDVLIATARPQVEGADADKVDTTVGETTTTILATERRLRKVAQRGVVQLFNAVRAAQVKAAQARKQAKAEGIIGMDKREAKVTDMSRKGFLDLIASGGGGLKKGGLEEA</sequence>
<dbReference type="GO" id="GO:0000470">
    <property type="term" value="P:maturation of LSU-rRNA"/>
    <property type="evidence" value="ECO:0007669"/>
    <property type="project" value="TreeGrafter"/>
</dbReference>
<gene>
    <name evidence="3" type="ORF">SPBR_02942</name>
</gene>
<feature type="compositionally biased region" description="Acidic residues" evidence="2">
    <location>
        <begin position="80"/>
        <end position="121"/>
    </location>
</feature>
<name>A0A0C2J5Q1_9PEZI</name>
<dbReference type="EMBL" id="AWTV01000006">
    <property type="protein sequence ID" value="KIH92382.1"/>
    <property type="molecule type" value="Genomic_DNA"/>
</dbReference>
<dbReference type="PANTHER" id="PTHR13245">
    <property type="entry name" value="RRP15-LIKE PROTEIN"/>
    <property type="match status" value="1"/>
</dbReference>